<dbReference type="InterPro" id="IPR036844">
    <property type="entry name" value="Hint_dom_sf"/>
</dbReference>
<evidence type="ECO:0000259" key="1">
    <source>
        <dbReference type="Pfam" id="PF13403"/>
    </source>
</evidence>
<name>A0ABQ0QJT0_9PROT</name>
<accession>A0ABQ0QJT0</accession>
<dbReference type="Gene3D" id="2.170.16.10">
    <property type="entry name" value="Hedgehog/Intein (Hint) domain"/>
    <property type="match status" value="1"/>
</dbReference>
<protein>
    <submittedName>
        <fullName evidence="2">Outer membrane protein</fullName>
    </submittedName>
</protein>
<dbReference type="Proteomes" id="UP001062443">
    <property type="component" value="Unassembled WGS sequence"/>
</dbReference>
<dbReference type="InterPro" id="IPR028992">
    <property type="entry name" value="Hedgehog/Intein_dom"/>
</dbReference>
<sequence length="396" mass="44270">MSIADSNGNIISGYSIQLSSASQKQFIEGTVFSIQQSSNQYDNNRDQVIVCFLADSLIKTPNGNKSVEKIILGDKVITYADGVEVTRPITWVGKSTCHVRPHLPEDEAGYPVRILKGAIAENVPFKDLLITAEHCLFFEGKFVPARLLVNGRSIFYDHSFTSYDYYHIETEEHSVVMADGMLTESYLDTGNRRSFRQQGDVVSIGHSRQMTWNKDSAAPLEVSRTFVEPLFRVLEKRANKVGYDIQSEPRPLTYESDLHLVTGSGTVIRSTRRQNGWVVFMIPERIETIYLVSNASRPCDVIGPFVDDRRYFGVAVGDITLFTAERAFAIDTHLTDADLDGWNSLENDSTRWTTGNARLPISHSAHSGPALLSIRITQEGPYITTEISPENHALKA</sequence>
<feature type="domain" description="Hedgehog/Intein (Hint)" evidence="1">
    <location>
        <begin position="50"/>
        <end position="189"/>
    </location>
</feature>
<reference evidence="2" key="1">
    <citation type="submission" date="2013-04" db="EMBL/GenBank/DDBJ databases">
        <title>The genome sequencing project of 58 acetic acid bacteria.</title>
        <authorList>
            <person name="Okamoto-Kainuma A."/>
            <person name="Ishikawa M."/>
            <person name="Umino S."/>
            <person name="Koizumi Y."/>
            <person name="Shiwa Y."/>
            <person name="Yoshikawa H."/>
            <person name="Matsutani M."/>
            <person name="Matsushita K."/>
        </authorList>
    </citation>
    <scope>NUCLEOTIDE SEQUENCE</scope>
    <source>
        <strain evidence="2">NBRC 106556</strain>
    </source>
</reference>
<gene>
    <name evidence="2" type="ORF">AA106556_1426</name>
</gene>
<dbReference type="EMBL" id="BAQB01000020">
    <property type="protein sequence ID" value="GBR47361.1"/>
    <property type="molecule type" value="Genomic_DNA"/>
</dbReference>
<comment type="caution">
    <text evidence="2">The sequence shown here is derived from an EMBL/GenBank/DDBJ whole genome shotgun (WGS) entry which is preliminary data.</text>
</comment>
<proteinExistence type="predicted"/>
<dbReference type="Pfam" id="PF13403">
    <property type="entry name" value="Hint_2"/>
    <property type="match status" value="1"/>
</dbReference>
<keyword evidence="3" id="KW-1185">Reference proteome</keyword>
<evidence type="ECO:0000313" key="2">
    <source>
        <dbReference type="EMBL" id="GBR47361.1"/>
    </source>
</evidence>
<evidence type="ECO:0000313" key="3">
    <source>
        <dbReference type="Proteomes" id="UP001062443"/>
    </source>
</evidence>
<organism evidence="2 3">
    <name type="scientific">Neokomagataea tanensis NBRC 106556</name>
    <dbReference type="NCBI Taxonomy" id="1223519"/>
    <lineage>
        <taxon>Bacteria</taxon>
        <taxon>Pseudomonadati</taxon>
        <taxon>Pseudomonadota</taxon>
        <taxon>Alphaproteobacteria</taxon>
        <taxon>Acetobacterales</taxon>
        <taxon>Acetobacteraceae</taxon>
        <taxon>Neokomagataea</taxon>
    </lineage>
</organism>
<dbReference type="SUPFAM" id="SSF51294">
    <property type="entry name" value="Hedgehog/intein (Hint) domain"/>
    <property type="match status" value="1"/>
</dbReference>